<organism evidence="1 2">
    <name type="scientific">Ehrlichia ruminantium (strain Welgevonden)</name>
    <dbReference type="NCBI Taxonomy" id="254945"/>
    <lineage>
        <taxon>Bacteria</taxon>
        <taxon>Pseudomonadati</taxon>
        <taxon>Pseudomonadota</taxon>
        <taxon>Alphaproteobacteria</taxon>
        <taxon>Rickettsiales</taxon>
        <taxon>Anaplasmataceae</taxon>
        <taxon>Ehrlichia</taxon>
    </lineage>
</organism>
<dbReference type="Proteomes" id="UP000001021">
    <property type="component" value="Chromosome"/>
</dbReference>
<dbReference type="HOGENOM" id="CLU_349082_0_0_5"/>
<accession>A0A0H3LYZ0</accession>
<keyword evidence="2" id="KW-1185">Reference proteome</keyword>
<proteinExistence type="predicted"/>
<evidence type="ECO:0000313" key="1">
    <source>
        <dbReference type="EMBL" id="CAI26749.1"/>
    </source>
</evidence>
<reference evidence="1 2" key="1">
    <citation type="journal article" date="2006" name="J. Bacteriol.">
        <title>Comparative genomic analysis of three strains of Ehrlichia ruminantium reveals an active process of genome size plasticity.</title>
        <authorList>
            <person name="Frutos R."/>
            <person name="Viari A."/>
            <person name="Ferraz C."/>
            <person name="Morgat A."/>
            <person name="Eychenie S."/>
            <person name="Kandassami Y."/>
            <person name="Chantal I."/>
            <person name="Bensaid A."/>
            <person name="Coissac E."/>
            <person name="Vachiery N."/>
            <person name="Demaille J."/>
            <person name="Martinez D."/>
        </authorList>
    </citation>
    <scope>NUCLEOTIDE SEQUENCE [LARGE SCALE GENOMIC DNA]</scope>
    <source>
        <strain evidence="1 2">Welgevonden</strain>
    </source>
</reference>
<protein>
    <submittedName>
        <fullName evidence="1">Uncharacterized protein</fullName>
    </submittedName>
</protein>
<name>A0A0H3LYZ0_EHRRW</name>
<dbReference type="AlphaFoldDB" id="A0A0H3LYZ0"/>
<sequence length="807" mass="90617">MRKIKLTNTQTTLLGSINLLIATHTPKPRPFLRNCLSYISHNLDTMFFGKQDTVHEACTIVTEELRNYIIMNSLSLEDYSAVIDSIDQEVKNKIGGKSFLINLCLQLEKNISAETKENYRRATEAFGDTEEIFSYLTATNSFNPGILGNYTDFIHGYINQSNSKVIYQEAKKVLSITCLLTPQSILLRGLARAVINIVNYNSRTVNSLESEQFTEFCTAISLNTTASTRPLREDTIRNILKQFAGDHPIINWLLNTSNHFNTKYSDSVLYASMVAAFAIFITRIHADYAVEKARNDIKGALNNTQNITICQNRTMYERFINSGNSTFNTDNNNITVYAPDHVSQYFPENEGWFNGMVEWIPCALRMTLLLFVLPRAFLSPIRKNYILQHYKSIELTPQQKLAHRSLVLSMAWRWACVASMQPGKIVTSTLNDQFFKWSVLRFIVPATFIEEAIKIETVANSHYKLSYRNTSSPRFHTPISTIYSCCAISLALEYISISISSASLPASQALTIVTKLIRPGALILPLVLNRNRVQFSPAIKTVALASMVRLGATGALLPIFDFARGQLHWESLTSALLQAASVYSDRKIGAVMNTLNTVEVHLAIINPMVIAATQNHGSIMLLLPVIEQGQNREKYEKSIAEAAALLEAQVDLIIKQQQRRNSASIVEITDEEAEQIIREQKATQQTRQQSRSDLNASSGEVSIEFIQEEGNHQCKVVKFTDKCKHKPKKHRKHKDLPPSNSNENVALLSLTQYSSSSCLKKDDISTTNTTQATVSTAQDRTPSSNVFAPTVYQNPCITALTLRRHSI</sequence>
<dbReference type="EMBL" id="CR925678">
    <property type="protein sequence ID" value="CAI26749.1"/>
    <property type="molecule type" value="Genomic_DNA"/>
</dbReference>
<gene>
    <name evidence="1" type="ordered locus">ERWE_CDS_02550</name>
</gene>
<dbReference type="KEGG" id="erw:ERWE_CDS_02550"/>
<evidence type="ECO:0000313" key="2">
    <source>
        <dbReference type="Proteomes" id="UP000001021"/>
    </source>
</evidence>
<dbReference type="RefSeq" id="WP_011256036.1">
    <property type="nucleotide sequence ID" value="NC_006832.1"/>
</dbReference>